<comment type="caution">
    <text evidence="1">The sequence shown here is derived from an EMBL/GenBank/DDBJ whole genome shotgun (WGS) entry which is preliminary data.</text>
</comment>
<evidence type="ECO:0000313" key="2">
    <source>
        <dbReference type="Proteomes" id="UP000786183"/>
    </source>
</evidence>
<proteinExistence type="predicted"/>
<gene>
    <name evidence="1" type="ORF">AVCANL283_06660</name>
</gene>
<accession>A0ABS7WSM8</accession>
<protein>
    <submittedName>
        <fullName evidence="1">Uncharacterized protein</fullName>
    </submittedName>
</protein>
<reference evidence="1 2" key="1">
    <citation type="submission" date="2020-07" db="EMBL/GenBank/DDBJ databases">
        <title>Transfer of Campylobacter canadensis to the novel genus Avispirillum gen. nov., that also includes two novel species recovered from migratory waterfowl: Avispirillum anseris sp. nov. and Avispirillum brantae sp. nov.</title>
        <authorList>
            <person name="Miller W.G."/>
            <person name="Chapman M.H."/>
            <person name="Yee E."/>
            <person name="Inglis G.D."/>
        </authorList>
    </citation>
    <scope>NUCLEOTIDE SEQUENCE [LARGE SCALE GENOMIC DNA]</scope>
    <source>
        <strain evidence="1 2">L283</strain>
    </source>
</reference>
<organism evidence="1 2">
    <name type="scientific">Campylobacter canadensis</name>
    <dbReference type="NCBI Taxonomy" id="449520"/>
    <lineage>
        <taxon>Bacteria</taxon>
        <taxon>Pseudomonadati</taxon>
        <taxon>Campylobacterota</taxon>
        <taxon>Epsilonproteobacteria</taxon>
        <taxon>Campylobacterales</taxon>
        <taxon>Campylobacteraceae</taxon>
        <taxon>Campylobacter</taxon>
    </lineage>
</organism>
<name>A0ABS7WSM8_9BACT</name>
<sequence>MKKVILVSFYFNSRKTHSKAFYEPCDELKTHHNFKSAEFSSPINYLNSLYKNKDFVIFTTDKTRAFVRNSKHRIIYDTNKDFFKILKDLSKHLLSGASYIIDVSEILENYALMMPILNLAKLYDFTLVKITKQSKTKYKINKISTETNDNFSNISYILSHFKATLKAPMINIDDTFYKLLRYFSNMVFLNNPKLFVSIIKDMQKELLRIKVEKNSIFYPFIGSIEQMFDELGLSKIKLCSIPKYGEIFSIFDDYFTLARMFLDRGYYLNAAILMYEGINYGLYTYIMQSSSKKYSYKQKMTSLQMIIRSLPSISLKLNNLKTRVILKDIDRLSYNISDVRNTLTHINIQSDFNRKIKDLDGYLNELFNVFSHSNLAILEQDRFIIASEIERYLNDNFSKKKGKK</sequence>
<dbReference type="RefSeq" id="WP_224325445.1">
    <property type="nucleotide sequence ID" value="NZ_JACGBB010000014.1"/>
</dbReference>
<keyword evidence="2" id="KW-1185">Reference proteome</keyword>
<evidence type="ECO:0000313" key="1">
    <source>
        <dbReference type="EMBL" id="MBZ7987779.1"/>
    </source>
</evidence>
<dbReference type="EMBL" id="JACGBB010000014">
    <property type="protein sequence ID" value="MBZ7987779.1"/>
    <property type="molecule type" value="Genomic_DNA"/>
</dbReference>
<dbReference type="Proteomes" id="UP000786183">
    <property type="component" value="Unassembled WGS sequence"/>
</dbReference>